<sequence length="18" mass="2135">MKNTLANLRHPLRWTLIG</sequence>
<name>A0A7J8S0F7_GOSDV</name>
<keyword evidence="2" id="KW-1185">Reference proteome</keyword>
<organism evidence="1 2">
    <name type="scientific">Gossypium davidsonii</name>
    <name type="common">Davidson's cotton</name>
    <name type="synonym">Gossypium klotzschianum subsp. davidsonii</name>
    <dbReference type="NCBI Taxonomy" id="34287"/>
    <lineage>
        <taxon>Eukaryota</taxon>
        <taxon>Viridiplantae</taxon>
        <taxon>Streptophyta</taxon>
        <taxon>Embryophyta</taxon>
        <taxon>Tracheophyta</taxon>
        <taxon>Spermatophyta</taxon>
        <taxon>Magnoliopsida</taxon>
        <taxon>eudicotyledons</taxon>
        <taxon>Gunneridae</taxon>
        <taxon>Pentapetalae</taxon>
        <taxon>rosids</taxon>
        <taxon>malvids</taxon>
        <taxon>Malvales</taxon>
        <taxon>Malvaceae</taxon>
        <taxon>Malvoideae</taxon>
        <taxon>Gossypium</taxon>
    </lineage>
</organism>
<dbReference type="Proteomes" id="UP000593561">
    <property type="component" value="Unassembled WGS sequence"/>
</dbReference>
<protein>
    <submittedName>
        <fullName evidence="1">Uncharacterized protein</fullName>
    </submittedName>
</protein>
<dbReference type="AlphaFoldDB" id="A0A7J8S0F7"/>
<proteinExistence type="predicted"/>
<evidence type="ECO:0000313" key="1">
    <source>
        <dbReference type="EMBL" id="MBA0619343.1"/>
    </source>
</evidence>
<reference evidence="1 2" key="1">
    <citation type="journal article" date="2019" name="Genome Biol. Evol.">
        <title>Insights into the evolution of the New World diploid cottons (Gossypium, subgenus Houzingenia) based on genome sequencing.</title>
        <authorList>
            <person name="Grover C.E."/>
            <person name="Arick M.A. 2nd"/>
            <person name="Thrash A."/>
            <person name="Conover J.L."/>
            <person name="Sanders W.S."/>
            <person name="Peterson D.G."/>
            <person name="Frelichowski J.E."/>
            <person name="Scheffler J.A."/>
            <person name="Scheffler B.E."/>
            <person name="Wendel J.F."/>
        </authorList>
    </citation>
    <scope>NUCLEOTIDE SEQUENCE [LARGE SCALE GENOMIC DNA]</scope>
    <source>
        <strain evidence="1">27</strain>
        <tissue evidence="1">Leaf</tissue>
    </source>
</reference>
<gene>
    <name evidence="1" type="ORF">Godav_028531</name>
</gene>
<dbReference type="EMBL" id="JABFAC010000007">
    <property type="protein sequence ID" value="MBA0619343.1"/>
    <property type="molecule type" value="Genomic_DNA"/>
</dbReference>
<comment type="caution">
    <text evidence="1">The sequence shown here is derived from an EMBL/GenBank/DDBJ whole genome shotgun (WGS) entry which is preliminary data.</text>
</comment>
<accession>A0A7J8S0F7</accession>
<evidence type="ECO:0000313" key="2">
    <source>
        <dbReference type="Proteomes" id="UP000593561"/>
    </source>
</evidence>